<organism evidence="2 3">
    <name type="scientific">Actinacidiphila yanglinensis</name>
    <dbReference type="NCBI Taxonomy" id="310779"/>
    <lineage>
        <taxon>Bacteria</taxon>
        <taxon>Bacillati</taxon>
        <taxon>Actinomycetota</taxon>
        <taxon>Actinomycetes</taxon>
        <taxon>Kitasatosporales</taxon>
        <taxon>Streptomycetaceae</taxon>
        <taxon>Actinacidiphila</taxon>
    </lineage>
</organism>
<accession>A0A1H5W863</accession>
<dbReference type="Proteomes" id="UP000236754">
    <property type="component" value="Unassembled WGS sequence"/>
</dbReference>
<gene>
    <name evidence="2" type="ORF">SAMN05216223_102593</name>
</gene>
<name>A0A1H5W863_9ACTN</name>
<reference evidence="2 3" key="1">
    <citation type="submission" date="2016-10" db="EMBL/GenBank/DDBJ databases">
        <authorList>
            <person name="de Groot N.N."/>
        </authorList>
    </citation>
    <scope>NUCLEOTIDE SEQUENCE [LARGE SCALE GENOMIC DNA]</scope>
    <source>
        <strain evidence="2 3">CGMCC 4.2023</strain>
    </source>
</reference>
<dbReference type="RefSeq" id="WP_235031848.1">
    <property type="nucleotide sequence ID" value="NZ_FNVU01000002.1"/>
</dbReference>
<sequence length="242" mass="25909">MIAGAQGGAAPAGHVEQMLLQVAPGRFDAYENLLASLAEGQVWMLLWHGSSGSSDAQYGTMEIGGYGYAPCFTSPREMAASGWNREHEMVSGQDIAQTLYPDRSGLWLNPHAADGGVGIPWADLRRIAIGLDLLPAGPLQIGEPSLQMPQFYALLAQAAHRTPAVRALRQAWVQPVLGEPYLAIGVELYEGAGQALESVRLMMQQAVGGVPDGVAVSTVAMADPYDAVALWMRTFGRPFFDR</sequence>
<proteinExistence type="predicted"/>
<dbReference type="InterPro" id="IPR027945">
    <property type="entry name" value="SseB_C"/>
</dbReference>
<evidence type="ECO:0000313" key="3">
    <source>
        <dbReference type="Proteomes" id="UP000236754"/>
    </source>
</evidence>
<feature type="domain" description="SseB protein C-terminal" evidence="1">
    <location>
        <begin position="138"/>
        <end position="242"/>
    </location>
</feature>
<dbReference type="AlphaFoldDB" id="A0A1H5W863"/>
<dbReference type="Pfam" id="PF14581">
    <property type="entry name" value="SseB_C"/>
    <property type="match status" value="1"/>
</dbReference>
<evidence type="ECO:0000259" key="1">
    <source>
        <dbReference type="Pfam" id="PF14581"/>
    </source>
</evidence>
<evidence type="ECO:0000313" key="2">
    <source>
        <dbReference type="EMBL" id="SEF95665.1"/>
    </source>
</evidence>
<protein>
    <submittedName>
        <fullName evidence="2">SseB protein C-terminal domain-containing protein</fullName>
    </submittedName>
</protein>
<keyword evidence="3" id="KW-1185">Reference proteome</keyword>
<dbReference type="EMBL" id="FNVU01000002">
    <property type="protein sequence ID" value="SEF95665.1"/>
    <property type="molecule type" value="Genomic_DNA"/>
</dbReference>